<dbReference type="PANTHER" id="PTHR48015:SF42">
    <property type="entry name" value="SERINE_THREONINE-PROTEIN KINASE MIG-15-LIKE"/>
    <property type="match status" value="1"/>
</dbReference>
<dbReference type="GO" id="GO:0043408">
    <property type="term" value="P:regulation of MAPK cascade"/>
    <property type="evidence" value="ECO:0007669"/>
    <property type="project" value="TreeGrafter"/>
</dbReference>
<dbReference type="Pfam" id="PF00069">
    <property type="entry name" value="Pkinase"/>
    <property type="match status" value="1"/>
</dbReference>
<dbReference type="InterPro" id="IPR011009">
    <property type="entry name" value="Kinase-like_dom_sf"/>
</dbReference>
<dbReference type="SUPFAM" id="SSF56112">
    <property type="entry name" value="Protein kinase-like (PK-like)"/>
    <property type="match status" value="1"/>
</dbReference>
<accession>A0A974DIM8</accession>
<gene>
    <name evidence="2" type="ORF">XELAEV_18015761mg</name>
</gene>
<dbReference type="GO" id="GO:0000165">
    <property type="term" value="P:MAPK cascade"/>
    <property type="evidence" value="ECO:0007669"/>
    <property type="project" value="TreeGrafter"/>
</dbReference>
<dbReference type="SMART" id="SM00220">
    <property type="entry name" value="S_TKc"/>
    <property type="match status" value="1"/>
</dbReference>
<evidence type="ECO:0000313" key="2">
    <source>
        <dbReference type="EMBL" id="OCT92699.1"/>
    </source>
</evidence>
<proteinExistence type="predicted"/>
<dbReference type="GO" id="GO:0004674">
    <property type="term" value="F:protein serine/threonine kinase activity"/>
    <property type="evidence" value="ECO:0007669"/>
    <property type="project" value="TreeGrafter"/>
</dbReference>
<reference evidence="3" key="1">
    <citation type="journal article" date="2016" name="Nature">
        <title>Genome evolution in the allotetraploid frog Xenopus laevis.</title>
        <authorList>
            <person name="Session A.M."/>
            <person name="Uno Y."/>
            <person name="Kwon T."/>
            <person name="Chapman J.A."/>
            <person name="Toyoda A."/>
            <person name="Takahashi S."/>
            <person name="Fukui A."/>
            <person name="Hikosaka A."/>
            <person name="Suzuki A."/>
            <person name="Kondo M."/>
            <person name="van Heeringen S.J."/>
            <person name="Quigley I."/>
            <person name="Heinz S."/>
            <person name="Ogino H."/>
            <person name="Ochi H."/>
            <person name="Hellsten U."/>
            <person name="Lyons J.B."/>
            <person name="Simakov O."/>
            <person name="Putnam N."/>
            <person name="Stites J."/>
            <person name="Kuroki Y."/>
            <person name="Tanaka T."/>
            <person name="Michiue T."/>
            <person name="Watanabe M."/>
            <person name="Bogdanovic O."/>
            <person name="Lister R."/>
            <person name="Georgiou G."/>
            <person name="Paranjpe S.S."/>
            <person name="van Kruijsbergen I."/>
            <person name="Shu S."/>
            <person name="Carlson J."/>
            <person name="Kinoshita T."/>
            <person name="Ohta Y."/>
            <person name="Mawaribuchi S."/>
            <person name="Jenkins J."/>
            <person name="Grimwood J."/>
            <person name="Schmutz J."/>
            <person name="Mitros T."/>
            <person name="Mozaffari S.V."/>
            <person name="Suzuki Y."/>
            <person name="Haramoto Y."/>
            <person name="Yamamoto T.S."/>
            <person name="Takagi C."/>
            <person name="Heald R."/>
            <person name="Miller K."/>
            <person name="Haudenschild C."/>
            <person name="Kitzman J."/>
            <person name="Nakayama T."/>
            <person name="Izutsu Y."/>
            <person name="Robert J."/>
            <person name="Fortriede J."/>
            <person name="Burns K."/>
            <person name="Lotay V."/>
            <person name="Karimi K."/>
            <person name="Yasuoka Y."/>
            <person name="Dichmann D.S."/>
            <person name="Flajnik M.F."/>
            <person name="Houston D.W."/>
            <person name="Shendure J."/>
            <person name="DuPasquier L."/>
            <person name="Vize P.D."/>
            <person name="Zorn A.M."/>
            <person name="Ito M."/>
            <person name="Marcotte E.M."/>
            <person name="Wallingford J.B."/>
            <person name="Ito Y."/>
            <person name="Asashima M."/>
            <person name="Ueno N."/>
            <person name="Matsuda Y."/>
            <person name="Veenstra G.J."/>
            <person name="Fujiyama A."/>
            <person name="Harland R.M."/>
            <person name="Taira M."/>
            <person name="Rokhsar D.S."/>
        </authorList>
    </citation>
    <scope>NUCLEOTIDE SEQUENCE [LARGE SCALE GENOMIC DNA]</scope>
    <source>
        <strain evidence="3">J</strain>
    </source>
</reference>
<sequence length="262" mass="30007">MGSVIQKAPTYGKVHCSCNRECGWRENESVLHRQGTSKKTVKCGFYSLEQVWDLLSRKLKNNGKEHSSSKECRWRENKQKEILKKTRIFENISDHKNIISTYGAYYNHASAKMPHYEGLWVSTELYTGTSLKELINSQKQKSLPENTIAYICKEVLQGLSHLDKNKVIHHDLRPGNIMVASSGDVKIKVMANIGNNTLTIPPRLMYGHWGYQRWKWQKDIIVRVTNSISLFLNAPRKTQLGGPLQNSYYHSPSLAISEMKGV</sequence>
<dbReference type="PANTHER" id="PTHR48015">
    <property type="entry name" value="SERINE/THREONINE-PROTEIN KINASE TAO"/>
    <property type="match status" value="1"/>
</dbReference>
<dbReference type="GO" id="GO:0048812">
    <property type="term" value="P:neuron projection morphogenesis"/>
    <property type="evidence" value="ECO:0007669"/>
    <property type="project" value="TreeGrafter"/>
</dbReference>
<dbReference type="Proteomes" id="UP000694892">
    <property type="component" value="Chromosome 2S"/>
</dbReference>
<dbReference type="InterPro" id="IPR050285">
    <property type="entry name" value="STE20_Ser/Thr_kinase"/>
</dbReference>
<organism evidence="2 3">
    <name type="scientific">Xenopus laevis</name>
    <name type="common">African clawed frog</name>
    <dbReference type="NCBI Taxonomy" id="8355"/>
    <lineage>
        <taxon>Eukaryota</taxon>
        <taxon>Metazoa</taxon>
        <taxon>Chordata</taxon>
        <taxon>Craniata</taxon>
        <taxon>Vertebrata</taxon>
        <taxon>Euteleostomi</taxon>
        <taxon>Amphibia</taxon>
        <taxon>Batrachia</taxon>
        <taxon>Anura</taxon>
        <taxon>Pipoidea</taxon>
        <taxon>Pipidae</taxon>
        <taxon>Xenopodinae</taxon>
        <taxon>Xenopus</taxon>
        <taxon>Xenopus</taxon>
    </lineage>
</organism>
<dbReference type="InterPro" id="IPR008266">
    <property type="entry name" value="Tyr_kinase_AS"/>
</dbReference>
<protein>
    <recommendedName>
        <fullName evidence="1">Protein kinase domain-containing protein</fullName>
    </recommendedName>
</protein>
<dbReference type="EMBL" id="CM004469">
    <property type="protein sequence ID" value="OCT92699.1"/>
    <property type="molecule type" value="Genomic_DNA"/>
</dbReference>
<evidence type="ECO:0000259" key="1">
    <source>
        <dbReference type="PROSITE" id="PS50011"/>
    </source>
</evidence>
<dbReference type="InterPro" id="IPR000719">
    <property type="entry name" value="Prot_kinase_dom"/>
</dbReference>
<dbReference type="AlphaFoldDB" id="A0A974DIM8"/>
<dbReference type="GO" id="GO:0005737">
    <property type="term" value="C:cytoplasm"/>
    <property type="evidence" value="ECO:0007669"/>
    <property type="project" value="TreeGrafter"/>
</dbReference>
<dbReference type="Gene3D" id="1.10.510.10">
    <property type="entry name" value="Transferase(Phosphotransferase) domain 1"/>
    <property type="match status" value="1"/>
</dbReference>
<feature type="domain" description="Protein kinase" evidence="1">
    <location>
        <begin position="1"/>
        <end position="262"/>
    </location>
</feature>
<dbReference type="GO" id="GO:0005524">
    <property type="term" value="F:ATP binding"/>
    <property type="evidence" value="ECO:0007669"/>
    <property type="project" value="InterPro"/>
</dbReference>
<evidence type="ECO:0000313" key="3">
    <source>
        <dbReference type="Proteomes" id="UP000694892"/>
    </source>
</evidence>
<dbReference type="PROSITE" id="PS50011">
    <property type="entry name" value="PROTEIN_KINASE_DOM"/>
    <property type="match status" value="1"/>
</dbReference>
<dbReference type="PROSITE" id="PS00109">
    <property type="entry name" value="PROTEIN_KINASE_TYR"/>
    <property type="match status" value="1"/>
</dbReference>
<name>A0A974DIM8_XENLA</name>